<name>D2MQ54_9FIRM</name>
<feature type="binding site" evidence="10">
    <location>
        <position position="144"/>
    </location>
    <ligand>
        <name>Mg(2+)</name>
        <dbReference type="ChEBI" id="CHEBI:18420"/>
    </ligand>
</feature>
<dbReference type="SUPFAM" id="SSF52922">
    <property type="entry name" value="TK C-terminal domain-like"/>
    <property type="match status" value="1"/>
</dbReference>
<dbReference type="GO" id="GO:0019288">
    <property type="term" value="P:isopentenyl diphosphate biosynthetic process, methylerythritol 4-phosphate pathway"/>
    <property type="evidence" value="ECO:0007669"/>
    <property type="project" value="TreeGrafter"/>
</dbReference>
<dbReference type="EC" id="2.2.1.7" evidence="10"/>
<feature type="binding site" evidence="10">
    <location>
        <begin position="113"/>
        <end position="115"/>
    </location>
    <ligand>
        <name>thiamine diphosphate</name>
        <dbReference type="ChEBI" id="CHEBI:58937"/>
    </ligand>
</feature>
<evidence type="ECO:0000256" key="10">
    <source>
        <dbReference type="HAMAP-Rule" id="MF_00315"/>
    </source>
</evidence>
<dbReference type="InterPro" id="IPR033248">
    <property type="entry name" value="Transketolase_C"/>
</dbReference>
<dbReference type="GO" id="GO:0008661">
    <property type="term" value="F:1-deoxy-D-xylulose-5-phosphate synthase activity"/>
    <property type="evidence" value="ECO:0007669"/>
    <property type="project" value="UniProtKB-UniRule"/>
</dbReference>
<dbReference type="NCBIfam" id="NF003933">
    <property type="entry name" value="PRK05444.2-2"/>
    <property type="match status" value="1"/>
</dbReference>
<keyword evidence="4 10" id="KW-0808">Transferase</keyword>
<dbReference type="InterPro" id="IPR049557">
    <property type="entry name" value="Transketolase_CS"/>
</dbReference>
<dbReference type="PANTHER" id="PTHR43322:SF5">
    <property type="entry name" value="1-DEOXY-D-XYLULOSE-5-PHOSPHATE SYNTHASE, CHLOROPLASTIC"/>
    <property type="match status" value="1"/>
</dbReference>
<evidence type="ECO:0000256" key="2">
    <source>
        <dbReference type="ARBA" id="ARBA00011081"/>
    </source>
</evidence>
<reference evidence="13" key="1">
    <citation type="submission" date="2009-12" db="EMBL/GenBank/DDBJ databases">
        <title>Sequence of Clostridiales genomosp. BVAB3 str. UPII9-5.</title>
        <authorList>
            <person name="Madupu R."/>
            <person name="Durkin A.S."/>
            <person name="Torralba M."/>
            <person name="Methe B."/>
            <person name="Sutton G.G."/>
            <person name="Strausberg R.L."/>
            <person name="Nelson K.E."/>
        </authorList>
    </citation>
    <scope>NUCLEOTIDE SEQUENCE [LARGE SCALE GENOMIC DNA]</scope>
    <source>
        <strain evidence="13">W1219</strain>
    </source>
</reference>
<dbReference type="InterPro" id="IPR005477">
    <property type="entry name" value="Dxylulose-5-P_synthase"/>
</dbReference>
<feature type="binding site" evidence="10">
    <location>
        <position position="367"/>
    </location>
    <ligand>
        <name>thiamine diphosphate</name>
        <dbReference type="ChEBI" id="CHEBI:58937"/>
    </ligand>
</feature>
<comment type="similarity">
    <text evidence="2 10">Belongs to the transketolase family. DXPS subfamily.</text>
</comment>
<evidence type="ECO:0000256" key="7">
    <source>
        <dbReference type="ARBA" id="ARBA00022977"/>
    </source>
</evidence>
<comment type="cofactor">
    <cofactor evidence="10">
        <name>thiamine diphosphate</name>
        <dbReference type="ChEBI" id="CHEBI:58937"/>
    </cofactor>
    <text evidence="10">Binds 1 thiamine pyrophosphate per subunit.</text>
</comment>
<feature type="binding site" evidence="10">
    <location>
        <begin position="145"/>
        <end position="146"/>
    </location>
    <ligand>
        <name>thiamine diphosphate</name>
        <dbReference type="ChEBI" id="CHEBI:58937"/>
    </ligand>
</feature>
<evidence type="ECO:0000256" key="9">
    <source>
        <dbReference type="ARBA" id="ARBA00023229"/>
    </source>
</evidence>
<feature type="binding site" evidence="10">
    <location>
        <position position="173"/>
    </location>
    <ligand>
        <name>thiamine diphosphate</name>
        <dbReference type="ChEBI" id="CHEBI:58937"/>
    </ligand>
</feature>
<evidence type="ECO:0000313" key="12">
    <source>
        <dbReference type="EMBL" id="EFC05123.1"/>
    </source>
</evidence>
<dbReference type="eggNOG" id="COG1154">
    <property type="taxonomic scope" value="Bacteria"/>
</dbReference>
<evidence type="ECO:0000256" key="1">
    <source>
        <dbReference type="ARBA" id="ARBA00004980"/>
    </source>
</evidence>
<dbReference type="HAMAP" id="MF_00315">
    <property type="entry name" value="DXP_synth"/>
    <property type="match status" value="1"/>
</dbReference>
<comment type="cofactor">
    <cofactor evidence="10">
        <name>Mg(2+)</name>
        <dbReference type="ChEBI" id="CHEBI:18420"/>
    </cofactor>
    <text evidence="10">Binds 1 Mg(2+) ion per subunit.</text>
</comment>
<feature type="binding site" evidence="10">
    <location>
        <position position="72"/>
    </location>
    <ligand>
        <name>thiamine diphosphate</name>
        <dbReference type="ChEBI" id="CHEBI:58937"/>
    </ligand>
</feature>
<dbReference type="GO" id="GO:0000287">
    <property type="term" value="F:magnesium ion binding"/>
    <property type="evidence" value="ECO:0007669"/>
    <property type="project" value="UniProtKB-UniRule"/>
</dbReference>
<feature type="binding site" evidence="10">
    <location>
        <position position="173"/>
    </location>
    <ligand>
        <name>Mg(2+)</name>
        <dbReference type="ChEBI" id="CHEBI:18420"/>
    </ligand>
</feature>
<feature type="domain" description="Transketolase-like pyrimidine-binding" evidence="11">
    <location>
        <begin position="316"/>
        <end position="479"/>
    </location>
</feature>
<dbReference type="GO" id="GO:0016114">
    <property type="term" value="P:terpenoid biosynthetic process"/>
    <property type="evidence" value="ECO:0007669"/>
    <property type="project" value="UniProtKB-UniRule"/>
</dbReference>
<dbReference type="Proteomes" id="UP000005017">
    <property type="component" value="Unassembled WGS sequence"/>
</dbReference>
<dbReference type="GO" id="GO:0030976">
    <property type="term" value="F:thiamine pyrophosphate binding"/>
    <property type="evidence" value="ECO:0007669"/>
    <property type="project" value="UniProtKB-UniRule"/>
</dbReference>
<keyword evidence="6 10" id="KW-0460">Magnesium</keyword>
<dbReference type="CDD" id="cd02007">
    <property type="entry name" value="TPP_DXS"/>
    <property type="match status" value="1"/>
</dbReference>
<dbReference type="AlphaFoldDB" id="D2MQ54"/>
<dbReference type="PANTHER" id="PTHR43322">
    <property type="entry name" value="1-D-DEOXYXYLULOSE 5-PHOSPHATE SYNTHASE-RELATED"/>
    <property type="match status" value="1"/>
</dbReference>
<dbReference type="SUPFAM" id="SSF52518">
    <property type="entry name" value="Thiamin diphosphate-binding fold (THDP-binding)"/>
    <property type="match status" value="2"/>
</dbReference>
<evidence type="ECO:0000256" key="5">
    <source>
        <dbReference type="ARBA" id="ARBA00022723"/>
    </source>
</evidence>
<dbReference type="InterPro" id="IPR009014">
    <property type="entry name" value="Transketo_C/PFOR_II"/>
</dbReference>
<comment type="catalytic activity">
    <reaction evidence="10">
        <text>D-glyceraldehyde 3-phosphate + pyruvate + H(+) = 1-deoxy-D-xylulose 5-phosphate + CO2</text>
        <dbReference type="Rhea" id="RHEA:12605"/>
        <dbReference type="ChEBI" id="CHEBI:15361"/>
        <dbReference type="ChEBI" id="CHEBI:15378"/>
        <dbReference type="ChEBI" id="CHEBI:16526"/>
        <dbReference type="ChEBI" id="CHEBI:57792"/>
        <dbReference type="ChEBI" id="CHEBI:59776"/>
        <dbReference type="EC" id="2.2.1.7"/>
    </reaction>
</comment>
<keyword evidence="13" id="KW-1185">Reference proteome</keyword>
<evidence type="ECO:0000256" key="8">
    <source>
        <dbReference type="ARBA" id="ARBA00023052"/>
    </source>
</evidence>
<keyword evidence="5 10" id="KW-0479">Metal-binding</keyword>
<evidence type="ECO:0000256" key="4">
    <source>
        <dbReference type="ARBA" id="ARBA00022679"/>
    </source>
</evidence>
<gene>
    <name evidence="10 12" type="primary">dxs</name>
    <name evidence="12" type="ORF">HMPREF9013_0401</name>
</gene>
<evidence type="ECO:0000256" key="3">
    <source>
        <dbReference type="ARBA" id="ARBA00011738"/>
    </source>
</evidence>
<dbReference type="InterPro" id="IPR029061">
    <property type="entry name" value="THDP-binding"/>
</dbReference>
<dbReference type="PROSITE" id="PS00802">
    <property type="entry name" value="TRANSKETOLASE_2"/>
    <property type="match status" value="1"/>
</dbReference>
<dbReference type="STRING" id="679192.HMPREF9013_0401"/>
<dbReference type="EMBL" id="ADFR01000016">
    <property type="protein sequence ID" value="EFC05123.1"/>
    <property type="molecule type" value="Genomic_DNA"/>
</dbReference>
<dbReference type="Gene3D" id="3.40.50.970">
    <property type="match status" value="2"/>
</dbReference>
<organism evidence="12 13">
    <name type="scientific">Bulleidia extructa W1219</name>
    <dbReference type="NCBI Taxonomy" id="679192"/>
    <lineage>
        <taxon>Bacteria</taxon>
        <taxon>Bacillati</taxon>
        <taxon>Bacillota</taxon>
        <taxon>Erysipelotrichia</taxon>
        <taxon>Erysipelotrichales</taxon>
        <taxon>Erysipelotrichaceae</taxon>
        <taxon>Bulleidia</taxon>
    </lineage>
</organism>
<keyword evidence="9 10" id="KW-0414">Isoprene biosynthesis</keyword>
<comment type="subunit">
    <text evidence="3 10">Homodimer.</text>
</comment>
<comment type="caution">
    <text evidence="12">The sequence shown here is derived from an EMBL/GenBank/DDBJ whole genome shotgun (WGS) entry which is preliminary data.</text>
</comment>
<dbReference type="Pfam" id="PF13292">
    <property type="entry name" value="DXP_synthase_N"/>
    <property type="match status" value="1"/>
</dbReference>
<proteinExistence type="inferred from homology"/>
<dbReference type="NCBIfam" id="TIGR00204">
    <property type="entry name" value="dxs"/>
    <property type="match status" value="1"/>
</dbReference>
<evidence type="ECO:0000259" key="11">
    <source>
        <dbReference type="SMART" id="SM00861"/>
    </source>
</evidence>
<dbReference type="GO" id="GO:0009228">
    <property type="term" value="P:thiamine biosynthetic process"/>
    <property type="evidence" value="ECO:0007669"/>
    <property type="project" value="UniProtKB-UniRule"/>
</dbReference>
<dbReference type="GO" id="GO:0005829">
    <property type="term" value="C:cytosol"/>
    <property type="evidence" value="ECO:0007669"/>
    <property type="project" value="TreeGrafter"/>
</dbReference>
<keyword evidence="8 10" id="KW-0786">Thiamine pyrophosphate</keyword>
<evidence type="ECO:0000313" key="13">
    <source>
        <dbReference type="Proteomes" id="UP000005017"/>
    </source>
</evidence>
<comment type="function">
    <text evidence="10">Catalyzes the acyloin condensation reaction between C atoms 2 and 3 of pyruvate and glyceraldehyde 3-phosphate to yield 1-deoxy-D-xylulose-5-phosphate (DXP).</text>
</comment>
<dbReference type="SMART" id="SM00861">
    <property type="entry name" value="Transket_pyr"/>
    <property type="match status" value="1"/>
</dbReference>
<keyword evidence="7 10" id="KW-0784">Thiamine biosynthesis</keyword>
<dbReference type="Gene3D" id="3.40.50.920">
    <property type="match status" value="1"/>
</dbReference>
<dbReference type="InterPro" id="IPR020826">
    <property type="entry name" value="Transketolase_BS"/>
</dbReference>
<dbReference type="InterPro" id="IPR005475">
    <property type="entry name" value="Transketolase-like_Pyr-bd"/>
</dbReference>
<dbReference type="Pfam" id="PF02779">
    <property type="entry name" value="Transket_pyr"/>
    <property type="match status" value="1"/>
</dbReference>
<evidence type="ECO:0000256" key="6">
    <source>
        <dbReference type="ARBA" id="ARBA00022842"/>
    </source>
</evidence>
<sequence length="619" mass="68661">MKLEDIKDPTFLKNKSIPELNELSKDIRHFLVDSISKTGGHLASNLGVVELTVALHKVFDSPRDKIIFDVGHQSYIHKLLTGRAKDFPSLRQYKGLSGFQKRKESVHDVWESGHSSTSLSAALGMAVARDMNQENYQVIAVIGDGAISSGMALEALNEIGEEKRKMIIVLNDNEMSISKNVGAINASLSKMRTSKAYSFLKTSIKNSIPKNKIGKSVYQSLADIKNKVREGLTHGGIFEEFGIDYLGPVNGHRYKELLPALEMAKNHHGPIVIHVLTQKGKGYEPCERDQSGSWHGVGSFDPMTGTFLNHSMKGTVSNAQVVTHALMDLAKKDQDIICISPAMVHGSALGPFYAKYPDRSFDTGIAEEHAATFAASLALSGKKPFLCIYSSFLQRAYDQVLHDIARQDAAVVIGIDHAGLVGGDGETHQGIYDVSFLRTIPNVIISHGKDASETRNLLYTAFHQNHPFALRYPKSIQSDETEEMEAIEIGSWQMMDDSDQIIGTIITYGDDVYRFKETIEANHLPYRLINARFLNPIDTNMMDQLIQEQLPIYTYESDVKEGGLSSAILSYLNAKNSKQFLRRFGLPSEYIEQGDPQQIKRDLGLDIPTVIEAILKGTE</sequence>
<accession>D2MQ54</accession>
<dbReference type="PROSITE" id="PS00801">
    <property type="entry name" value="TRANSKETOLASE_1"/>
    <property type="match status" value="1"/>
</dbReference>
<dbReference type="CDD" id="cd07033">
    <property type="entry name" value="TPP_PYR_DXS_TK_like"/>
    <property type="match status" value="1"/>
</dbReference>
<dbReference type="Pfam" id="PF02780">
    <property type="entry name" value="Transketolase_C"/>
    <property type="match status" value="1"/>
</dbReference>
<feature type="binding site" evidence="10">
    <location>
        <position position="283"/>
    </location>
    <ligand>
        <name>thiamine diphosphate</name>
        <dbReference type="ChEBI" id="CHEBI:58937"/>
    </ligand>
</feature>
<comment type="pathway">
    <text evidence="1 10">Metabolic intermediate biosynthesis; 1-deoxy-D-xylulose 5-phosphate biosynthesis; 1-deoxy-D-xylulose 5-phosphate from D-glyceraldehyde 3-phosphate and pyruvate: step 1/1.</text>
</comment>
<protein>
    <recommendedName>
        <fullName evidence="10">1-deoxy-D-xylulose-5-phosphate synthase</fullName>
        <ecNumber evidence="10">2.2.1.7</ecNumber>
    </recommendedName>
    <alternativeName>
        <fullName evidence="10">1-deoxyxylulose-5-phosphate synthase</fullName>
        <shortName evidence="10">DXP synthase</shortName>
        <shortName evidence="10">DXPS</shortName>
    </alternativeName>
</protein>
<dbReference type="OrthoDB" id="9803371at2"/>
<dbReference type="RefSeq" id="WP_006627517.1">
    <property type="nucleotide sequence ID" value="NZ_ADFR01000016.1"/>
</dbReference>
<dbReference type="UniPathway" id="UPA00064">
    <property type="reaction ID" value="UER00091"/>
</dbReference>